<keyword evidence="1" id="KW-0472">Membrane</keyword>
<dbReference type="Pfam" id="PF01970">
    <property type="entry name" value="TctA"/>
    <property type="match status" value="1"/>
</dbReference>
<evidence type="ECO:0000259" key="2">
    <source>
        <dbReference type="Pfam" id="PF01970"/>
    </source>
</evidence>
<accession>G4R9H2</accession>
<gene>
    <name evidence="3" type="ordered locus">KKY_348</name>
</gene>
<dbReference type="Proteomes" id="UP000008850">
    <property type="component" value="Chromosome"/>
</dbReference>
<keyword evidence="1" id="KW-1133">Transmembrane helix</keyword>
<dbReference type="EMBL" id="CP003075">
    <property type="protein sequence ID" value="AEQ50392.1"/>
    <property type="molecule type" value="Genomic_DNA"/>
</dbReference>
<feature type="transmembrane region" description="Helical" evidence="1">
    <location>
        <begin position="388"/>
        <end position="408"/>
    </location>
</feature>
<dbReference type="eggNOG" id="COG3333">
    <property type="taxonomic scope" value="Bacteria"/>
</dbReference>
<feature type="transmembrane region" description="Helical" evidence="1">
    <location>
        <begin position="12"/>
        <end position="36"/>
    </location>
</feature>
<proteinExistence type="predicted"/>
<evidence type="ECO:0000313" key="3">
    <source>
        <dbReference type="EMBL" id="AEQ50392.1"/>
    </source>
</evidence>
<organism evidence="3 4">
    <name type="scientific">Pelagibacterium halotolerans (strain DSM 22347 / JCM 15775 / CGMCC 1.7692 / B2)</name>
    <dbReference type="NCBI Taxonomy" id="1082931"/>
    <lineage>
        <taxon>Bacteria</taxon>
        <taxon>Pseudomonadati</taxon>
        <taxon>Pseudomonadota</taxon>
        <taxon>Alphaproteobacteria</taxon>
        <taxon>Hyphomicrobiales</taxon>
        <taxon>Devosiaceae</taxon>
        <taxon>Pelagibacterium</taxon>
    </lineage>
</organism>
<dbReference type="HOGENOM" id="CLU_022936_2_0_5"/>
<dbReference type="PANTHER" id="PTHR35342">
    <property type="entry name" value="TRICARBOXYLIC TRANSPORT PROTEIN"/>
    <property type="match status" value="1"/>
</dbReference>
<feature type="transmembrane region" description="Helical" evidence="1">
    <location>
        <begin position="471"/>
        <end position="493"/>
    </location>
</feature>
<dbReference type="AlphaFoldDB" id="G4R9H2"/>
<feature type="transmembrane region" description="Helical" evidence="1">
    <location>
        <begin position="356"/>
        <end position="382"/>
    </location>
</feature>
<dbReference type="PATRIC" id="fig|1082931.4.peg.348"/>
<feature type="transmembrane region" description="Helical" evidence="1">
    <location>
        <begin position="169"/>
        <end position="186"/>
    </location>
</feature>
<feature type="transmembrane region" description="Helical" evidence="1">
    <location>
        <begin position="415"/>
        <end position="434"/>
    </location>
</feature>
<sequence length="577" mass="60055">MDLLSNLALGFSVALSASSLLYCALGVTLGMFIGVLPGIGPLATVGMLLPLTFYAGPTDAIIMLAGIYYGSMYGGSTASILLNLPGTAGAAVTCLDGYPMARKGRAGVALFATTIASFIGGLVGILILAAFAPVLARIALTFGSPEYFALMTVGLLAAALVGDGSPSRSLAMVLLGLLLGIVGTDVNSGVRRFTGGFSELGDGLNLVIVTTGLFGISEVIANAGRIKSGAVRSLNVTWRSLLPTREDWKRSVAPQIRGTSIGALLGILPGTGAALSTFVAYAVEKRVSPHRQDLGKGAIEGVVAPEAANNAAAQTAFIPTLSLGIPGDAIVAIMLGALIIHGIVPGPRLVVDQPELFWGLTVSFLIGNVMLLILNLPLIGVWVRILSIPYGVLYPAILVFICVGVFSIRNSVFDVVLAIVCGVVGYGLRLMRFSPAPMLLGLVLGPLIETNLRRSLLLSRGDPMVFLERPVSVTVLGFGVALVVYFLWSAVALKRKRAKAVSDAQSVSSKSGNGFAVRTQATLTAGQRLNTMLAILAKRSDLAEAHEPVRKRRFVTVWGTSILGSRASLARTETEAG</sequence>
<feature type="domain" description="DUF112" evidence="2">
    <location>
        <begin position="20"/>
        <end position="440"/>
    </location>
</feature>
<keyword evidence="1" id="KW-0812">Transmembrane</keyword>
<feature type="transmembrane region" description="Helical" evidence="1">
    <location>
        <begin position="138"/>
        <end position="162"/>
    </location>
</feature>
<evidence type="ECO:0000313" key="4">
    <source>
        <dbReference type="Proteomes" id="UP000008850"/>
    </source>
</evidence>
<feature type="transmembrane region" description="Helical" evidence="1">
    <location>
        <begin position="323"/>
        <end position="344"/>
    </location>
</feature>
<dbReference type="InterPro" id="IPR002823">
    <property type="entry name" value="DUF112_TM"/>
</dbReference>
<protein>
    <submittedName>
        <fullName evidence="3">Tricarboxylate transport membrane protein TctA</fullName>
    </submittedName>
</protein>
<dbReference type="KEGG" id="phl:KKY_348"/>
<name>G4R9H2_PELHB</name>
<dbReference type="STRING" id="1082931.KKY_348"/>
<feature type="transmembrane region" description="Helical" evidence="1">
    <location>
        <begin position="259"/>
        <end position="283"/>
    </location>
</feature>
<feature type="transmembrane region" description="Helical" evidence="1">
    <location>
        <begin position="107"/>
        <end position="132"/>
    </location>
</feature>
<reference evidence="3 4" key="1">
    <citation type="journal article" date="2012" name="J. Bacteriol.">
        <title>Complete genome sequence of Pelagibacterium halotolerans B2T.</title>
        <authorList>
            <person name="Huo Y.Y."/>
            <person name="Cheng H."/>
            <person name="Han X.F."/>
            <person name="Jiang X.W."/>
            <person name="Sun C."/>
            <person name="Zhang X.Q."/>
            <person name="Zhu X.F."/>
            <person name="Liu Y.F."/>
            <person name="Li P.F."/>
            <person name="Ni P.X."/>
            <person name="Wu M."/>
        </authorList>
    </citation>
    <scope>NUCLEOTIDE SEQUENCE [LARGE SCALE GENOMIC DNA]</scope>
    <source>
        <strain evidence="4">DSM 22347 / JCM 15775 / CGMCC 1.7692 / B2</strain>
    </source>
</reference>
<evidence type="ECO:0000256" key="1">
    <source>
        <dbReference type="SAM" id="Phobius"/>
    </source>
</evidence>
<dbReference type="PANTHER" id="PTHR35342:SF5">
    <property type="entry name" value="TRICARBOXYLIC TRANSPORT PROTEIN"/>
    <property type="match status" value="1"/>
</dbReference>
<dbReference type="RefSeq" id="WP_014129542.1">
    <property type="nucleotide sequence ID" value="NC_016078.1"/>
</dbReference>
<keyword evidence="4" id="KW-1185">Reference proteome</keyword>